<reference evidence="11 12" key="1">
    <citation type="submission" date="2015-12" db="EMBL/GenBank/DDBJ databases">
        <authorList>
            <person name="Shamseldin A."/>
            <person name="Moawad H."/>
            <person name="Abd El-Rahim W.M."/>
            <person name="Sadowsky M.J."/>
        </authorList>
    </citation>
    <scope>NUCLEOTIDE SEQUENCE [LARGE SCALE GENOMIC DNA]</scope>
    <source>
        <strain evidence="11 12">ZGT118</strain>
    </source>
</reference>
<dbReference type="STRING" id="1685379.AVO45_06210"/>
<feature type="active site" description="Proton acceptor; specific for L-alanine" evidence="7">
    <location>
        <position position="242"/>
    </location>
</feature>
<dbReference type="GO" id="GO:0008784">
    <property type="term" value="F:alanine racemase activity"/>
    <property type="evidence" value="ECO:0007669"/>
    <property type="project" value="UniProtKB-UniRule"/>
</dbReference>
<evidence type="ECO:0000256" key="6">
    <source>
        <dbReference type="ARBA" id="ARBA00023235"/>
    </source>
</evidence>
<comment type="pathway">
    <text evidence="7">Amino-acid biosynthesis; D-alanine biosynthesis; D-alanine from L-alanine: step 1/1.</text>
</comment>
<dbReference type="EC" id="5.1.1.1" evidence="4 7"/>
<dbReference type="InterPro" id="IPR009006">
    <property type="entry name" value="Ala_racemase/Decarboxylase_C"/>
</dbReference>
<protein>
    <recommendedName>
        <fullName evidence="4 7">Alanine racemase</fullName>
        <ecNumber evidence="4 7">5.1.1.1</ecNumber>
    </recommendedName>
</protein>
<keyword evidence="12" id="KW-1185">Reference proteome</keyword>
<comment type="cofactor">
    <cofactor evidence="2 7 8">
        <name>pyridoxal 5'-phosphate</name>
        <dbReference type="ChEBI" id="CHEBI:597326"/>
    </cofactor>
</comment>
<dbReference type="Gene3D" id="3.20.20.10">
    <property type="entry name" value="Alanine racemase"/>
    <property type="match status" value="1"/>
</dbReference>
<dbReference type="CDD" id="cd00430">
    <property type="entry name" value="PLPDE_III_AR"/>
    <property type="match status" value="1"/>
</dbReference>
<dbReference type="Proteomes" id="UP000053791">
    <property type="component" value="Unassembled WGS sequence"/>
</dbReference>
<organism evidence="11 12">
    <name type="scientific">Ruegeria marisrubri</name>
    <dbReference type="NCBI Taxonomy" id="1685379"/>
    <lineage>
        <taxon>Bacteria</taxon>
        <taxon>Pseudomonadati</taxon>
        <taxon>Pseudomonadota</taxon>
        <taxon>Alphaproteobacteria</taxon>
        <taxon>Rhodobacterales</taxon>
        <taxon>Roseobacteraceae</taxon>
        <taxon>Ruegeria</taxon>
    </lineage>
</organism>
<accession>A0A0X3U4X6</accession>
<evidence type="ECO:0000313" key="12">
    <source>
        <dbReference type="Proteomes" id="UP000053791"/>
    </source>
</evidence>
<keyword evidence="6 7" id="KW-0413">Isomerase</keyword>
<dbReference type="PRINTS" id="PR00992">
    <property type="entry name" value="ALARACEMASE"/>
</dbReference>
<evidence type="ECO:0000256" key="4">
    <source>
        <dbReference type="ARBA" id="ARBA00013089"/>
    </source>
</evidence>
<dbReference type="SMART" id="SM01005">
    <property type="entry name" value="Ala_racemase_C"/>
    <property type="match status" value="1"/>
</dbReference>
<dbReference type="AlphaFoldDB" id="A0A0X3U4X6"/>
<evidence type="ECO:0000313" key="11">
    <source>
        <dbReference type="EMBL" id="KUJ80630.1"/>
    </source>
</evidence>
<evidence type="ECO:0000256" key="9">
    <source>
        <dbReference type="PIRSR" id="PIRSR600821-52"/>
    </source>
</evidence>
<comment type="catalytic activity">
    <reaction evidence="1 7">
        <text>L-alanine = D-alanine</text>
        <dbReference type="Rhea" id="RHEA:20249"/>
        <dbReference type="ChEBI" id="CHEBI:57416"/>
        <dbReference type="ChEBI" id="CHEBI:57972"/>
        <dbReference type="EC" id="5.1.1.1"/>
    </reaction>
</comment>
<dbReference type="OrthoDB" id="9813814at2"/>
<dbReference type="InterPro" id="IPR020622">
    <property type="entry name" value="Ala_racemase_pyridoxalP-BS"/>
</dbReference>
<evidence type="ECO:0000256" key="3">
    <source>
        <dbReference type="ARBA" id="ARBA00007880"/>
    </source>
</evidence>
<dbReference type="GO" id="GO:0030170">
    <property type="term" value="F:pyridoxal phosphate binding"/>
    <property type="evidence" value="ECO:0007669"/>
    <property type="project" value="UniProtKB-UniRule"/>
</dbReference>
<evidence type="ECO:0000256" key="1">
    <source>
        <dbReference type="ARBA" id="ARBA00000316"/>
    </source>
</evidence>
<dbReference type="Pfam" id="PF00842">
    <property type="entry name" value="Ala_racemase_C"/>
    <property type="match status" value="1"/>
</dbReference>
<dbReference type="PANTHER" id="PTHR30511">
    <property type="entry name" value="ALANINE RACEMASE"/>
    <property type="match status" value="1"/>
</dbReference>
<evidence type="ECO:0000259" key="10">
    <source>
        <dbReference type="SMART" id="SM01005"/>
    </source>
</evidence>
<evidence type="ECO:0000256" key="2">
    <source>
        <dbReference type="ARBA" id="ARBA00001933"/>
    </source>
</evidence>
<dbReference type="EMBL" id="LQBQ01000012">
    <property type="protein sequence ID" value="KUJ80630.1"/>
    <property type="molecule type" value="Genomic_DNA"/>
</dbReference>
<feature type="domain" description="Alanine racemase C-terminal" evidence="10">
    <location>
        <begin position="221"/>
        <end position="343"/>
    </location>
</feature>
<sequence length="344" mass="36727">MTTARLTINLHSIARNWRALDAMTAAETAAVVKADAYGLGVEPVADALVEAGVRKFFVAVAEEGAAVREAVGPGPMIGVFSGHMEGDAELLRKHGLVPMLNSAQQLKRHLEALPAHPFGIQLDTGMNRLGMEPADWAELRDLVLGQHPVLIMSHLACADEPDHPMNAKQLRAFKQMTDGVHVPRSLSATGGILLGRDYHFDLCRPGIGLYGGLPYEEARPVVTVDLPVIQIRDVAVGETVGYGNSWTARRPSKIATVAAGYADGLHRAIGGGIDAFSAGQPCPVVGRISMDLITVDVTDLKEMPTSLRILNGHQTVDDLAEAAGTIGYEILTSLGSRYSRGYVE</sequence>
<dbReference type="InterPro" id="IPR029066">
    <property type="entry name" value="PLP-binding_barrel"/>
</dbReference>
<dbReference type="RefSeq" id="WP_068346089.1">
    <property type="nucleotide sequence ID" value="NZ_LQBQ01000012.1"/>
</dbReference>
<feature type="binding site" evidence="7 9">
    <location>
        <position position="290"/>
    </location>
    <ligand>
        <name>substrate</name>
    </ligand>
</feature>
<comment type="caution">
    <text evidence="11">The sequence shown here is derived from an EMBL/GenBank/DDBJ whole genome shotgun (WGS) entry which is preliminary data.</text>
</comment>
<dbReference type="UniPathway" id="UPA00042">
    <property type="reaction ID" value="UER00497"/>
</dbReference>
<dbReference type="HAMAP" id="MF_01201">
    <property type="entry name" value="Ala_racemase"/>
    <property type="match status" value="1"/>
</dbReference>
<proteinExistence type="inferred from homology"/>
<feature type="binding site" evidence="7 9">
    <location>
        <position position="128"/>
    </location>
    <ligand>
        <name>substrate</name>
    </ligand>
</feature>
<feature type="active site" description="Proton acceptor; specific for D-alanine" evidence="7">
    <location>
        <position position="33"/>
    </location>
</feature>
<dbReference type="SUPFAM" id="SSF51419">
    <property type="entry name" value="PLP-binding barrel"/>
    <property type="match status" value="1"/>
</dbReference>
<dbReference type="GO" id="GO:0030632">
    <property type="term" value="P:D-alanine biosynthetic process"/>
    <property type="evidence" value="ECO:0007669"/>
    <property type="project" value="UniProtKB-UniRule"/>
</dbReference>
<dbReference type="SUPFAM" id="SSF50621">
    <property type="entry name" value="Alanine racemase C-terminal domain-like"/>
    <property type="match status" value="1"/>
</dbReference>
<comment type="function">
    <text evidence="7">Catalyzes the interconversion of L-alanine and D-alanine. May also act on other amino acids.</text>
</comment>
<evidence type="ECO:0000256" key="8">
    <source>
        <dbReference type="PIRSR" id="PIRSR600821-50"/>
    </source>
</evidence>
<dbReference type="Gene3D" id="2.40.37.10">
    <property type="entry name" value="Lyase, Ornithine Decarboxylase, Chain A, domain 1"/>
    <property type="match status" value="1"/>
</dbReference>
<dbReference type="InterPro" id="IPR001608">
    <property type="entry name" value="Ala_racemase_N"/>
</dbReference>
<dbReference type="NCBIfam" id="TIGR00492">
    <property type="entry name" value="alr"/>
    <property type="match status" value="1"/>
</dbReference>
<dbReference type="InterPro" id="IPR011079">
    <property type="entry name" value="Ala_racemase_C"/>
</dbReference>
<evidence type="ECO:0000256" key="7">
    <source>
        <dbReference type="HAMAP-Rule" id="MF_01201"/>
    </source>
</evidence>
<feature type="modified residue" description="N6-(pyridoxal phosphate)lysine" evidence="7 8">
    <location>
        <position position="33"/>
    </location>
</feature>
<gene>
    <name evidence="11" type="ORF">AVO45_06210</name>
</gene>
<name>A0A0X3U4X6_9RHOB</name>
<dbReference type="Pfam" id="PF01168">
    <property type="entry name" value="Ala_racemase_N"/>
    <property type="match status" value="1"/>
</dbReference>
<evidence type="ECO:0000256" key="5">
    <source>
        <dbReference type="ARBA" id="ARBA00022898"/>
    </source>
</evidence>
<comment type="similarity">
    <text evidence="3 7">Belongs to the alanine racemase family.</text>
</comment>
<dbReference type="PROSITE" id="PS00395">
    <property type="entry name" value="ALANINE_RACEMASE"/>
    <property type="match status" value="1"/>
</dbReference>
<dbReference type="InterPro" id="IPR000821">
    <property type="entry name" value="Ala_racemase"/>
</dbReference>
<keyword evidence="5 7" id="KW-0663">Pyridoxal phosphate</keyword>
<dbReference type="GO" id="GO:0005829">
    <property type="term" value="C:cytosol"/>
    <property type="evidence" value="ECO:0007669"/>
    <property type="project" value="TreeGrafter"/>
</dbReference>
<dbReference type="PANTHER" id="PTHR30511:SF0">
    <property type="entry name" value="ALANINE RACEMASE, CATABOLIC-RELATED"/>
    <property type="match status" value="1"/>
</dbReference>